<feature type="region of interest" description="Disordered" evidence="1">
    <location>
        <begin position="12"/>
        <end position="53"/>
    </location>
</feature>
<sequence>MEPERDGACLNIHALGPQHHPNPPKNPQRSTPVTCSRLRPTPKETQAGEKKEL</sequence>
<comment type="caution">
    <text evidence="2">The sequence shown here is derived from an EMBL/GenBank/DDBJ whole genome shotgun (WGS) entry which is preliminary data.</text>
</comment>
<evidence type="ECO:0000313" key="2">
    <source>
        <dbReference type="EMBL" id="KAK9971099.1"/>
    </source>
</evidence>
<dbReference type="Proteomes" id="UP001479290">
    <property type="component" value="Unassembled WGS sequence"/>
</dbReference>
<keyword evidence="3" id="KW-1185">Reference proteome</keyword>
<evidence type="ECO:0000256" key="1">
    <source>
        <dbReference type="SAM" id="MobiDB-lite"/>
    </source>
</evidence>
<name>A0AAW2AEK8_CULAL</name>
<accession>A0AAW2AEK8</accession>
<dbReference type="EMBL" id="JAWDJR010000008">
    <property type="protein sequence ID" value="KAK9971099.1"/>
    <property type="molecule type" value="Genomic_DNA"/>
</dbReference>
<organism evidence="2 3">
    <name type="scientific">Culter alburnus</name>
    <name type="common">Topmouth culter</name>
    <dbReference type="NCBI Taxonomy" id="194366"/>
    <lineage>
        <taxon>Eukaryota</taxon>
        <taxon>Metazoa</taxon>
        <taxon>Chordata</taxon>
        <taxon>Craniata</taxon>
        <taxon>Vertebrata</taxon>
        <taxon>Euteleostomi</taxon>
        <taxon>Actinopterygii</taxon>
        <taxon>Neopterygii</taxon>
        <taxon>Teleostei</taxon>
        <taxon>Ostariophysi</taxon>
        <taxon>Cypriniformes</taxon>
        <taxon>Xenocyprididae</taxon>
        <taxon>Xenocypridinae</taxon>
        <taxon>Culter</taxon>
    </lineage>
</organism>
<proteinExistence type="predicted"/>
<gene>
    <name evidence="2" type="ORF">ABG768_026994</name>
</gene>
<protein>
    <submittedName>
        <fullName evidence="2">Uncharacterized protein</fullName>
    </submittedName>
</protein>
<evidence type="ECO:0000313" key="3">
    <source>
        <dbReference type="Proteomes" id="UP001479290"/>
    </source>
</evidence>
<feature type="non-terminal residue" evidence="2">
    <location>
        <position position="53"/>
    </location>
</feature>
<dbReference type="AlphaFoldDB" id="A0AAW2AEK8"/>
<reference evidence="2 3" key="1">
    <citation type="submission" date="2024-05" db="EMBL/GenBank/DDBJ databases">
        <title>A high-quality chromosomal-level genome assembly of Topmouth culter (Culter alburnus).</title>
        <authorList>
            <person name="Zhao H."/>
        </authorList>
    </citation>
    <scope>NUCLEOTIDE SEQUENCE [LARGE SCALE GENOMIC DNA]</scope>
    <source>
        <strain evidence="2">CATC2023</strain>
        <tissue evidence="2">Muscle</tissue>
    </source>
</reference>